<evidence type="ECO:0000313" key="1">
    <source>
        <dbReference type="EMBL" id="QIF94831.1"/>
    </source>
</evidence>
<dbReference type="AlphaFoldDB" id="A0A6G6SM20"/>
<proteinExistence type="predicted"/>
<sequence length="252" mass="28310">MEIRTNSSSSELLFYSSSVAQRRVIELLSNQEENRGKPLSNSDKLDNANSVLGLFTSVANAVGFGYKHMGKNSEEEESTLSVNICNLSNYNVYIQNIILPDNAKNIKPKNTFFPLSQGESGTIDLSIRVSLKDNEKFELPLIVFDDDDHPNYYKLTLISISYGNGHAIIPKKIYTVVHNENNHEHPEETLEGEFNKSEIEPIQLEMAEIKKIERFSRLFSTGVGILPGFVSKAEAQQNNDSSLNIFFINGEN</sequence>
<evidence type="ECO:0000313" key="2">
    <source>
        <dbReference type="Proteomes" id="UP000503287"/>
    </source>
</evidence>
<dbReference type="RefSeq" id="WP_164526505.1">
    <property type="nucleotide sequence ID" value="NZ_CP047344.1"/>
</dbReference>
<dbReference type="EMBL" id="CP047344">
    <property type="protein sequence ID" value="QIF94831.1"/>
    <property type="molecule type" value="Genomic_DNA"/>
</dbReference>
<keyword evidence="2" id="KW-1185">Reference proteome</keyword>
<organism evidence="1 2">
    <name type="scientific">Proteus vulgaris</name>
    <dbReference type="NCBI Taxonomy" id="585"/>
    <lineage>
        <taxon>Bacteria</taxon>
        <taxon>Pseudomonadati</taxon>
        <taxon>Pseudomonadota</taxon>
        <taxon>Gammaproteobacteria</taxon>
        <taxon>Enterobacterales</taxon>
        <taxon>Morganellaceae</taxon>
        <taxon>Proteus</taxon>
    </lineage>
</organism>
<reference evidence="1 2" key="1">
    <citation type="submission" date="2020-01" db="EMBL/GenBank/DDBJ databases">
        <title>The genomic epidemiology of tigecycline resistance gene tet(X) variants in a swine farm in China.</title>
        <authorList>
            <person name="Peng K."/>
            <person name="Li R."/>
        </authorList>
    </citation>
    <scope>NUCLEOTIDE SEQUENCE [LARGE SCALE GENOMIC DNA]</scope>
    <source>
        <strain evidence="1 2">ZN3</strain>
    </source>
</reference>
<dbReference type="Proteomes" id="UP000503287">
    <property type="component" value="Chromosome"/>
</dbReference>
<accession>A0A6G6SM20</accession>
<gene>
    <name evidence="1" type="ORF">GTH24_13415</name>
</gene>
<protein>
    <submittedName>
        <fullName evidence="1">Uncharacterized protein</fullName>
    </submittedName>
</protein>
<name>A0A6G6SM20_PROVU</name>